<protein>
    <submittedName>
        <fullName evidence="3">Uncharacterized conserved protein</fullName>
    </submittedName>
</protein>
<sequence length="659" mass="75209">MNRAYYSDSIISFSQKSYTQILGELADNNEFATEQTQKDAWKFQIEYLQNLLAGQTGSIYFEYAIPRMGKRIDVLLIIKSIIFVVEFKVGEKEYPAYAIDQVWDYALDLKNFHETSHDKVIVPVLLATKAKQSDFFLTTSKQDDNLFDPVKSNTESLSSIIAHALQFYDGHAQVNIEDWESGRYQPTPTIIEAATSLYANHSVEDISRSDASAINLSQTSDEVAAIIKKSRDNSEKAICFVTGVPGAGKTLVGLNIATTHFDKDSELYSVFLSGNGPLVKILQEALARDKVKRAKTNGERLTKKVARSEVQAFIQNVHHFRDEGLRDSNPPIEHVTLFDEAQRAWTMEQTTNFMRQKKGVPDFNKSEPEFLISCLDRHPDWAVVVCLVGGGQEINIGEAGISEWIEALERSFPDWNIYMSTKLTDSEYNAEQILQQIKHRRNVIHSDSLHLAVSMRSFRAENVSLLVKQILDLDKIGAQLTLAELSEKYPIVLTRNFKMAKQWLKDKARGSERYGIVVSSQAQRLKPYCIDVKSPIDPVHWFLDEKDDIRSSYYLEDVATEFHVQGLELDWACVAWDGDFRFTEEGWDYKSFKGSKWQNINKADRKLYLKNAYRVLLTRARQGMVIVVPEGDAGDHTRLPEFYDDTFEYLKSIGFEVLI</sequence>
<dbReference type="RefSeq" id="WP_038557414.1">
    <property type="nucleotide sequence ID" value="NZ_FOHT01000048.1"/>
</dbReference>
<feature type="domain" description="Schlafen group 3-like DNA/RNA helicase" evidence="1">
    <location>
        <begin position="236"/>
        <end position="629"/>
    </location>
</feature>
<accession>X5DEV6</accession>
<proteinExistence type="predicted"/>
<dbReference type="OrthoDB" id="3193269at2"/>
<dbReference type="Pfam" id="PF09848">
    <property type="entry name" value="SLFN-g3_helicase"/>
    <property type="match status" value="1"/>
</dbReference>
<evidence type="ECO:0000313" key="4">
    <source>
        <dbReference type="Proteomes" id="UP000023772"/>
    </source>
</evidence>
<name>X5DEV6_9BACT</name>
<gene>
    <name evidence="2" type="ORF">FH5T_08080</name>
    <name evidence="3" type="ORF">SAMN05444285_1484</name>
</gene>
<dbReference type="KEGG" id="dori:FH5T_08080"/>
<keyword evidence="4" id="KW-1185">Reference proteome</keyword>
<evidence type="ECO:0000313" key="2">
    <source>
        <dbReference type="EMBL" id="AHW59569.1"/>
    </source>
</evidence>
<reference evidence="3 5" key="2">
    <citation type="submission" date="2016-10" db="EMBL/GenBank/DDBJ databases">
        <authorList>
            <person name="de Groot N.N."/>
        </authorList>
    </citation>
    <scope>NUCLEOTIDE SEQUENCE [LARGE SCALE GENOMIC DNA]</scope>
    <source>
        <strain evidence="3 5">DSM 25947</strain>
    </source>
</reference>
<dbReference type="InterPro" id="IPR018647">
    <property type="entry name" value="SLFN_3-like_DNA/RNA_helicase"/>
</dbReference>
<evidence type="ECO:0000259" key="1">
    <source>
        <dbReference type="Pfam" id="PF09848"/>
    </source>
</evidence>
<dbReference type="EMBL" id="CP007451">
    <property type="protein sequence ID" value="AHW59569.1"/>
    <property type="molecule type" value="Genomic_DNA"/>
</dbReference>
<dbReference type="eggNOG" id="COG3410">
    <property type="taxonomic scope" value="Bacteria"/>
</dbReference>
<evidence type="ECO:0000313" key="3">
    <source>
        <dbReference type="EMBL" id="SEU11561.1"/>
    </source>
</evidence>
<dbReference type="STRING" id="1168034.FH5T_08080"/>
<dbReference type="Proteomes" id="UP000023772">
    <property type="component" value="Chromosome"/>
</dbReference>
<dbReference type="HOGENOM" id="CLU_031446_0_0_10"/>
<dbReference type="AlphaFoldDB" id="X5DEV6"/>
<dbReference type="EMBL" id="FOHT01000048">
    <property type="protein sequence ID" value="SEU11561.1"/>
    <property type="molecule type" value="Genomic_DNA"/>
</dbReference>
<reference evidence="2 4" key="1">
    <citation type="submission" date="2014-03" db="EMBL/GenBank/DDBJ databases">
        <title>Complete genome sequence of a deeply braunched marine Bacteroidia bacterium Draconibacterium orientale type strain FH5T.</title>
        <authorList>
            <person name="Li X."/>
            <person name="Wang X."/>
            <person name="Xie Z."/>
            <person name="Du Z."/>
            <person name="Chen G."/>
        </authorList>
    </citation>
    <scope>NUCLEOTIDE SEQUENCE [LARGE SCALE GENOMIC DNA]</scope>
    <source>
        <strain evidence="2 4">FH5</strain>
    </source>
</reference>
<dbReference type="Proteomes" id="UP000181981">
    <property type="component" value="Unassembled WGS sequence"/>
</dbReference>
<evidence type="ECO:0000313" key="5">
    <source>
        <dbReference type="Proteomes" id="UP000181981"/>
    </source>
</evidence>
<organism evidence="3 5">
    <name type="scientific">Draconibacterium orientale</name>
    <dbReference type="NCBI Taxonomy" id="1168034"/>
    <lineage>
        <taxon>Bacteria</taxon>
        <taxon>Pseudomonadati</taxon>
        <taxon>Bacteroidota</taxon>
        <taxon>Bacteroidia</taxon>
        <taxon>Marinilabiliales</taxon>
        <taxon>Prolixibacteraceae</taxon>
        <taxon>Draconibacterium</taxon>
    </lineage>
</organism>